<organism evidence="1 2">
    <name type="scientific">Melia azedarach</name>
    <name type="common">Chinaberry tree</name>
    <dbReference type="NCBI Taxonomy" id="155640"/>
    <lineage>
        <taxon>Eukaryota</taxon>
        <taxon>Viridiplantae</taxon>
        <taxon>Streptophyta</taxon>
        <taxon>Embryophyta</taxon>
        <taxon>Tracheophyta</taxon>
        <taxon>Spermatophyta</taxon>
        <taxon>Magnoliopsida</taxon>
        <taxon>eudicotyledons</taxon>
        <taxon>Gunneridae</taxon>
        <taxon>Pentapetalae</taxon>
        <taxon>rosids</taxon>
        <taxon>malvids</taxon>
        <taxon>Sapindales</taxon>
        <taxon>Meliaceae</taxon>
        <taxon>Melia</taxon>
    </lineage>
</organism>
<evidence type="ECO:0000313" key="2">
    <source>
        <dbReference type="Proteomes" id="UP001164539"/>
    </source>
</evidence>
<protein>
    <submittedName>
        <fullName evidence="1">ATPase family AAA domain-containing protein 3-like</fullName>
    </submittedName>
</protein>
<keyword evidence="2" id="KW-1185">Reference proteome</keyword>
<comment type="caution">
    <text evidence="1">The sequence shown here is derived from an EMBL/GenBank/DDBJ whole genome shotgun (WGS) entry which is preliminary data.</text>
</comment>
<sequence length="640" mass="70420">MAKSYAIGLISALAASASLSQSNTAFADGPLNFSPFSFPSSNSPQSSSGQSQSSTAPQASTAGAESAPPKVRNDNPRTSSAGFDPEPLERGAKMLKEISSSPNAKKAFELMKKQEETRQTELAAKAAEYKAMQAQAETERQRVIYDEQRKLAQHQAQTKSQMARYEDELARKRMQAENEYQRARNQELVKLQEESSMRQEQARRATEEQIQAQKRQTEREKAEIERETIRVRAMAEAEGRAHEAKLAEEVNRRILIDRANAEREKWIAAINTTFDHIGGGLRAILTDQNKLVVAVGGVTALAAGIYTTREGAKVIWGYVDRILGQPSLIRESSRGKYPWSGVFSRAWSSLSRAGNKESGSKNGNGFGDVILHPSLQKRIVQLAGATANTKTHKAPFRNMLFYGPPGTGKTMAARELARKSGLDYALMTGGDVAPLGSQAVTKIHQLFDWSKKSKRGLLLFIDEADAFLCERNKTYMSEAQRSALNALLFRTGDQSKDIVLALATNRPGDLDSAVADRIDEVLEFPLPGQEERFKLLKLYLDKYIAQAGSKKPGLVHRFFKGEPQKIEIKGLADDILMEAAAKTEGFSGREIAKLMASVQAAVYGSENCVLDPTLFREVVDYKVAEHQQRRKLAAAGGGSN</sequence>
<evidence type="ECO:0000313" key="1">
    <source>
        <dbReference type="EMBL" id="KAJ4721014.1"/>
    </source>
</evidence>
<proteinExistence type="predicted"/>
<dbReference type="EMBL" id="CM051397">
    <property type="protein sequence ID" value="KAJ4721014.1"/>
    <property type="molecule type" value="Genomic_DNA"/>
</dbReference>
<accession>A0ACC1YC65</accession>
<name>A0ACC1YC65_MELAZ</name>
<gene>
    <name evidence="1" type="ORF">OWV82_008743</name>
</gene>
<reference evidence="1 2" key="1">
    <citation type="journal article" date="2023" name="Science">
        <title>Complex scaffold remodeling in plant triterpene biosynthesis.</title>
        <authorList>
            <person name="De La Pena R."/>
            <person name="Hodgson H."/>
            <person name="Liu J.C."/>
            <person name="Stephenson M.J."/>
            <person name="Martin A.C."/>
            <person name="Owen C."/>
            <person name="Harkess A."/>
            <person name="Leebens-Mack J."/>
            <person name="Jimenez L.E."/>
            <person name="Osbourn A."/>
            <person name="Sattely E.S."/>
        </authorList>
    </citation>
    <scope>NUCLEOTIDE SEQUENCE [LARGE SCALE GENOMIC DNA]</scope>
    <source>
        <strain evidence="2">cv. JPN11</strain>
        <tissue evidence="1">Leaf</tissue>
    </source>
</reference>
<dbReference type="Proteomes" id="UP001164539">
    <property type="component" value="Chromosome 4"/>
</dbReference>